<dbReference type="GO" id="GO:0003677">
    <property type="term" value="F:DNA binding"/>
    <property type="evidence" value="ECO:0007669"/>
    <property type="project" value="InterPro"/>
</dbReference>
<organism evidence="2 3">
    <name type="scientific">Delftia acidovorans</name>
    <name type="common">Pseudomonas acidovorans</name>
    <name type="synonym">Comamonas acidovorans</name>
    <dbReference type="NCBI Taxonomy" id="80866"/>
    <lineage>
        <taxon>Bacteria</taxon>
        <taxon>Pseudomonadati</taxon>
        <taxon>Pseudomonadota</taxon>
        <taxon>Betaproteobacteria</taxon>
        <taxon>Burkholderiales</taxon>
        <taxon>Comamonadaceae</taxon>
        <taxon>Delftia</taxon>
    </lineage>
</organism>
<comment type="caution">
    <text evidence="2">The sequence shown here is derived from an EMBL/GenBank/DDBJ whole genome shotgun (WGS) entry which is preliminary data.</text>
</comment>
<proteinExistence type="predicted"/>
<feature type="domain" description="DNA-directed DNA polymerase family A palm" evidence="1">
    <location>
        <begin position="370"/>
        <end position="668"/>
    </location>
</feature>
<dbReference type="AlphaFoldDB" id="A0AAJ2R5K4"/>
<reference evidence="2" key="1">
    <citation type="submission" date="2023-11" db="EMBL/GenBank/DDBJ databases">
        <title>Identification and selenium tolerance of Delftia acidovorans R3-25.</title>
        <authorList>
            <person name="Zhang S."/>
            <person name="Liu Y."/>
            <person name="Guo Y."/>
        </authorList>
    </citation>
    <scope>NUCLEOTIDE SEQUENCE</scope>
    <source>
        <strain evidence="2">R3-25</strain>
    </source>
</reference>
<evidence type="ECO:0000313" key="2">
    <source>
        <dbReference type="EMBL" id="MDX4956263.1"/>
    </source>
</evidence>
<dbReference type="SUPFAM" id="SSF56672">
    <property type="entry name" value="DNA/RNA polymerases"/>
    <property type="match status" value="1"/>
</dbReference>
<accession>A0AAJ2R5K4</accession>
<dbReference type="Gene3D" id="1.10.150.20">
    <property type="entry name" value="5' to 3' exonuclease, C-terminal subdomain"/>
    <property type="match status" value="1"/>
</dbReference>
<dbReference type="GO" id="GO:0003887">
    <property type="term" value="F:DNA-directed DNA polymerase activity"/>
    <property type="evidence" value="ECO:0007669"/>
    <property type="project" value="InterPro"/>
</dbReference>
<dbReference type="GO" id="GO:0006260">
    <property type="term" value="P:DNA replication"/>
    <property type="evidence" value="ECO:0007669"/>
    <property type="project" value="InterPro"/>
</dbReference>
<dbReference type="Gene3D" id="3.30.70.370">
    <property type="match status" value="1"/>
</dbReference>
<protein>
    <submittedName>
        <fullName evidence="2">DNA polymerase I</fullName>
    </submittedName>
</protein>
<dbReference type="SMART" id="SM00482">
    <property type="entry name" value="POLAc"/>
    <property type="match status" value="1"/>
</dbReference>
<gene>
    <name evidence="2" type="ORF">SGN30_22845</name>
</gene>
<dbReference type="InterPro" id="IPR001098">
    <property type="entry name" value="DNA-dir_DNA_pol_A_palm_dom"/>
</dbReference>
<dbReference type="EMBL" id="JAWWMZ010000010">
    <property type="protein sequence ID" value="MDX4956263.1"/>
    <property type="molecule type" value="Genomic_DNA"/>
</dbReference>
<name>A0AAJ2R5K4_DELAC</name>
<dbReference type="RefSeq" id="WP_319075697.1">
    <property type="nucleotide sequence ID" value="NZ_JAWWMZ010000010.1"/>
</dbReference>
<sequence length="704" mass="78580">MTAPLWLDRETWSERDLKEVGTARYAEVAEDLLFAYAIGDGPARVWDCTAEEMHDELYHAMEDKDSEAWAHNAFFDRTIHNGPAQAHLPRIADERWRCSMAMALSHALPGGLADLCRVLKVPADMAKLADGKKLVRLFTQPQPDNRKIRRATRLTHPAEWERFKQYAANDITAMRECVRRMPAWNWDASAIAEWHLDQRINQRGFQVDQALTRAGARAAVEEKARIATRFAQLSGGQFTPGQREKFRVYLGERLGYELDNTQAGTFQVMLRDPGLPADVREMMELAIASNKTSTAKYAALDPAVSPDGRFRGGLQFAGASRTRRWAGRLFQPQNLPSRGLPSAEVIEDYIEHLKMGTHALFFDNLMLLGAAALRGCVVAAPGKKLVVADLSNIEGRVLAWIAREEWKLKAFREYDAGTGPDLYNITAVSIIGGDPWNVEKKNRNAFGKVPDLASGYQGGVAGYQTFARSYGLKMADFWDTIQQMVPAQHVAKAWENLASWGQPQLESLEIDEIEWVASETCKLAWRARHPATSKFWYALGGAAKDAIRNPGSVFTAGPFIKLRTVSHRGQKWLVVRLPSGRFLTYFEPHIVGQGRDETIAYWGEASEEGKTTRQWVRVFTHGGKMTGNCCQTIARDILAPSMAVAENRGYLPVLSVHDEALTEVPDTDDFTAAGLVQILATNPAWAPDLPLAAAGFEAYRYKKD</sequence>
<dbReference type="Proteomes" id="UP001287445">
    <property type="component" value="Unassembled WGS sequence"/>
</dbReference>
<evidence type="ECO:0000313" key="3">
    <source>
        <dbReference type="Proteomes" id="UP001287445"/>
    </source>
</evidence>
<dbReference type="InterPro" id="IPR043502">
    <property type="entry name" value="DNA/RNA_pol_sf"/>
</dbReference>
<evidence type="ECO:0000259" key="1">
    <source>
        <dbReference type="SMART" id="SM00482"/>
    </source>
</evidence>